<evidence type="ECO:0000313" key="2">
    <source>
        <dbReference type="EMBL" id="MBL1104347.1"/>
    </source>
</evidence>
<organism evidence="2 3">
    <name type="scientific">Streptomyces musisoli</name>
    <dbReference type="NCBI Taxonomy" id="2802280"/>
    <lineage>
        <taxon>Bacteria</taxon>
        <taxon>Bacillati</taxon>
        <taxon>Actinomycetota</taxon>
        <taxon>Actinomycetes</taxon>
        <taxon>Kitasatosporales</taxon>
        <taxon>Streptomycetaceae</taxon>
        <taxon>Streptomyces</taxon>
    </lineage>
</organism>
<keyword evidence="1" id="KW-0472">Membrane</keyword>
<sequence length="57" mass="6288">MVLFLLLILVALVLGIIGFAAHGLFYLLVIGAVVLLIDLVYAAVRFRRGGRKHRIGR</sequence>
<comment type="caution">
    <text evidence="2">The sequence shown here is derived from an EMBL/GenBank/DDBJ whole genome shotgun (WGS) entry which is preliminary data.</text>
</comment>
<name>A0ABS1NWZ2_9ACTN</name>
<keyword evidence="3" id="KW-1185">Reference proteome</keyword>
<keyword evidence="1" id="KW-0812">Transmembrane</keyword>
<gene>
    <name evidence="2" type="ORF">JK361_06970</name>
</gene>
<dbReference type="Proteomes" id="UP000621386">
    <property type="component" value="Unassembled WGS sequence"/>
</dbReference>
<proteinExistence type="predicted"/>
<dbReference type="EMBL" id="JAERRH010000002">
    <property type="protein sequence ID" value="MBL1104347.1"/>
    <property type="molecule type" value="Genomic_DNA"/>
</dbReference>
<protein>
    <recommendedName>
        <fullName evidence="4">Hydrophobic protein</fullName>
    </recommendedName>
</protein>
<accession>A0ABS1NWZ2</accession>
<reference evidence="2 3" key="1">
    <citation type="submission" date="2021-01" db="EMBL/GenBank/DDBJ databases">
        <title>WGS of actinomycetes isolated from Thailand.</title>
        <authorList>
            <person name="Thawai C."/>
        </authorList>
    </citation>
    <scope>NUCLEOTIDE SEQUENCE [LARGE SCALE GENOMIC DNA]</scope>
    <source>
        <strain evidence="2 3">CH5-8</strain>
    </source>
</reference>
<keyword evidence="1" id="KW-1133">Transmembrane helix</keyword>
<evidence type="ECO:0000256" key="1">
    <source>
        <dbReference type="SAM" id="Phobius"/>
    </source>
</evidence>
<evidence type="ECO:0000313" key="3">
    <source>
        <dbReference type="Proteomes" id="UP000621386"/>
    </source>
</evidence>
<dbReference type="RefSeq" id="WP_201814765.1">
    <property type="nucleotide sequence ID" value="NZ_JAERRH010000002.1"/>
</dbReference>
<feature type="transmembrane region" description="Helical" evidence="1">
    <location>
        <begin position="25"/>
        <end position="44"/>
    </location>
</feature>
<evidence type="ECO:0008006" key="4">
    <source>
        <dbReference type="Google" id="ProtNLM"/>
    </source>
</evidence>